<dbReference type="EMBL" id="JAZHXI010000004">
    <property type="protein sequence ID" value="KAL2072398.1"/>
    <property type="molecule type" value="Genomic_DNA"/>
</dbReference>
<keyword evidence="2" id="KW-1185">Reference proteome</keyword>
<name>A0ABR4CSR7_9HELO</name>
<proteinExistence type="predicted"/>
<comment type="caution">
    <text evidence="1">The sequence shown here is derived from an EMBL/GenBank/DDBJ whole genome shotgun (WGS) entry which is preliminary data.</text>
</comment>
<organism evidence="1 2">
    <name type="scientific">Oculimacula yallundae</name>
    <dbReference type="NCBI Taxonomy" id="86028"/>
    <lineage>
        <taxon>Eukaryota</taxon>
        <taxon>Fungi</taxon>
        <taxon>Dikarya</taxon>
        <taxon>Ascomycota</taxon>
        <taxon>Pezizomycotina</taxon>
        <taxon>Leotiomycetes</taxon>
        <taxon>Helotiales</taxon>
        <taxon>Ploettnerulaceae</taxon>
        <taxon>Oculimacula</taxon>
    </lineage>
</organism>
<gene>
    <name evidence="1" type="ORF">VTL71DRAFT_11741</name>
</gene>
<sequence>MPSPISALPCPLPSHAPLPLSITPDLLLGSPEHPITIACLTLVGLVFFASNFLSLQVPSLFSPQPQPLHHIPSHTAQHAPRFCHPSPVNSSYPSDGFHSLQLNLLHFTSNKGTLVTASSPSTVLHSDSRSVDKEKETHYNTSELRSVSITATTPHLRNRLSQPIHLPPPLINTIIAVWYDLKEISIRYRVPTRCSDENHRLETHF</sequence>
<protein>
    <submittedName>
        <fullName evidence="1">Uncharacterized protein</fullName>
    </submittedName>
</protein>
<evidence type="ECO:0000313" key="1">
    <source>
        <dbReference type="EMBL" id="KAL2072398.1"/>
    </source>
</evidence>
<reference evidence="1 2" key="1">
    <citation type="journal article" date="2024" name="Commun. Biol.">
        <title>Comparative genomic analysis of thermophilic fungi reveals convergent evolutionary adaptations and gene losses.</title>
        <authorList>
            <person name="Steindorff A.S."/>
            <person name="Aguilar-Pontes M.V."/>
            <person name="Robinson A.J."/>
            <person name="Andreopoulos B."/>
            <person name="LaButti K."/>
            <person name="Kuo A."/>
            <person name="Mondo S."/>
            <person name="Riley R."/>
            <person name="Otillar R."/>
            <person name="Haridas S."/>
            <person name="Lipzen A."/>
            <person name="Grimwood J."/>
            <person name="Schmutz J."/>
            <person name="Clum A."/>
            <person name="Reid I.D."/>
            <person name="Moisan M.C."/>
            <person name="Butler G."/>
            <person name="Nguyen T.T.M."/>
            <person name="Dewar K."/>
            <person name="Conant G."/>
            <person name="Drula E."/>
            <person name="Henrissat B."/>
            <person name="Hansel C."/>
            <person name="Singer S."/>
            <person name="Hutchinson M.I."/>
            <person name="de Vries R.P."/>
            <person name="Natvig D.O."/>
            <person name="Powell A.J."/>
            <person name="Tsang A."/>
            <person name="Grigoriev I.V."/>
        </authorList>
    </citation>
    <scope>NUCLEOTIDE SEQUENCE [LARGE SCALE GENOMIC DNA]</scope>
    <source>
        <strain evidence="1 2">CBS 494.80</strain>
    </source>
</reference>
<accession>A0ABR4CSR7</accession>
<evidence type="ECO:0000313" key="2">
    <source>
        <dbReference type="Proteomes" id="UP001595075"/>
    </source>
</evidence>
<dbReference type="Proteomes" id="UP001595075">
    <property type="component" value="Unassembled WGS sequence"/>
</dbReference>